<dbReference type="AlphaFoldDB" id="A0A1G7WFC9"/>
<dbReference type="InterPro" id="IPR017495">
    <property type="entry name" value="PuhC"/>
</dbReference>
<dbReference type="EMBL" id="FNCV01000002">
    <property type="protein sequence ID" value="SDG70717.1"/>
    <property type="molecule type" value="Genomic_DNA"/>
</dbReference>
<dbReference type="RefSeq" id="WP_143130928.1">
    <property type="nucleotide sequence ID" value="NZ_FNCV01000002.1"/>
</dbReference>
<dbReference type="Proteomes" id="UP000217076">
    <property type="component" value="Unassembled WGS sequence"/>
</dbReference>
<evidence type="ECO:0000313" key="2">
    <source>
        <dbReference type="Proteomes" id="UP000217076"/>
    </source>
</evidence>
<keyword evidence="2" id="KW-1185">Reference proteome</keyword>
<protein>
    <submittedName>
        <fullName evidence="1">Putative photosynthetic complex assembly protein</fullName>
    </submittedName>
</protein>
<sequence length="152" mass="16531">MGDPFQERPIPRSILFAGTSLVVFAILAVALARLTDVGITSTPTANPVASVEIVFDPRPDGSVIIREATSGAVLATRTSGQRSFLLGMLRGIEHERSRFQVPEDTPYVLTRWSDGRFTMTDDSTGLMLESRAFGADNANELKTIYEAALEAR</sequence>
<name>A0A1G7WFC9_9PROT</name>
<accession>A0A1G7WFC9</accession>
<dbReference type="STRING" id="83401.SAMN05421742_102180"/>
<organism evidence="1 2">
    <name type="scientific">Roseospirillum parvum</name>
    <dbReference type="NCBI Taxonomy" id="83401"/>
    <lineage>
        <taxon>Bacteria</taxon>
        <taxon>Pseudomonadati</taxon>
        <taxon>Pseudomonadota</taxon>
        <taxon>Alphaproteobacteria</taxon>
        <taxon>Rhodospirillales</taxon>
        <taxon>Rhodospirillaceae</taxon>
        <taxon>Roseospirillum</taxon>
    </lineage>
</organism>
<reference evidence="2" key="1">
    <citation type="submission" date="2016-10" db="EMBL/GenBank/DDBJ databases">
        <authorList>
            <person name="Varghese N."/>
            <person name="Submissions S."/>
        </authorList>
    </citation>
    <scope>NUCLEOTIDE SEQUENCE [LARGE SCALE GENOMIC DNA]</scope>
    <source>
        <strain evidence="2">930I</strain>
    </source>
</reference>
<proteinExistence type="predicted"/>
<dbReference type="NCBIfam" id="TIGR03054">
    <property type="entry name" value="photo_alph_chp1"/>
    <property type="match status" value="1"/>
</dbReference>
<gene>
    <name evidence="1" type="ORF">SAMN05421742_102180</name>
</gene>
<evidence type="ECO:0000313" key="1">
    <source>
        <dbReference type="EMBL" id="SDG70717.1"/>
    </source>
</evidence>
<dbReference type="OrthoDB" id="7848123at2"/>